<keyword evidence="1" id="KW-0472">Membrane</keyword>
<dbReference type="EMBL" id="JBGBPQ010000004">
    <property type="protein sequence ID" value="KAL1525245.1"/>
    <property type="molecule type" value="Genomic_DNA"/>
</dbReference>
<protein>
    <submittedName>
        <fullName evidence="2">Uncharacterized protein</fullName>
    </submittedName>
</protein>
<name>A0AB34JU89_PRYPA</name>
<sequence length="652" mass="69538">MSDALENLFQLPYPFPREASPPAAPYSYSNGFYALGKHPSEVVIGWDWKTQTNVNVDTMIEIGTYANVTMVKTPQHTESTDYVSRAITAHQYGKGKCFWIRHCTSSEKLGDRCSATVDATGTFSGFCFRSSTGSLECGSLSEVRDKYGTNQLFLDQPSAGRHSNTQYACPHKAPVVTNGEHDVNRLLIAGCMVSSDGNYSAMADVHVPQLCATPQDYKKGCLFPRATNYDISAVQSDVCYYNVRGCTNSLAVNYNVEAYEDDASCIIAAKGCTLRSQYFGVATDTPSYDSSFVGVPLRSVGQVPYPSGATQLSTALNYDAGANVLEGCILTVEGCMESTALNYDSYANVNTNTWCIPIKRGCMMPPTGYAAVGYDPAVSNTIVNGATFARVHTRDGLAVNFDPTATVDSGCITEREGCMDSNARNYDPSATKAGTCWPAVTGCLHPGALNFGCASKFKNVSVGPFESFIKNFAPCTVNGIVTEASSHVSSQCVWQFAPPPPPPSSVPGNAILRIQASFSASENVEDFTAAAQAALCANYNGAIVSLNPTGCRVRVTAGSSEVTVDTRVGSSSDQEAGVSSLRSSLASLDSSSSVLGVNVLTTPEVTATFELPEDEAWPIIVGATIGGVFGLLLIVLLICYMKKRRQRLKVEA</sequence>
<gene>
    <name evidence="2" type="ORF">AB1Y20_020110</name>
</gene>
<dbReference type="AlphaFoldDB" id="A0AB34JU89"/>
<proteinExistence type="predicted"/>
<keyword evidence="3" id="KW-1185">Reference proteome</keyword>
<keyword evidence="1" id="KW-0812">Transmembrane</keyword>
<reference evidence="2 3" key="1">
    <citation type="journal article" date="2024" name="Science">
        <title>Giant polyketide synthase enzymes in the biosynthesis of giant marine polyether toxins.</title>
        <authorList>
            <person name="Fallon T.R."/>
            <person name="Shende V.V."/>
            <person name="Wierzbicki I.H."/>
            <person name="Pendleton A.L."/>
            <person name="Watervoot N.F."/>
            <person name="Auber R.P."/>
            <person name="Gonzalez D.J."/>
            <person name="Wisecaver J.H."/>
            <person name="Moore B.S."/>
        </authorList>
    </citation>
    <scope>NUCLEOTIDE SEQUENCE [LARGE SCALE GENOMIC DNA]</scope>
    <source>
        <strain evidence="2 3">12B1</strain>
    </source>
</reference>
<evidence type="ECO:0000313" key="2">
    <source>
        <dbReference type="EMBL" id="KAL1525245.1"/>
    </source>
</evidence>
<evidence type="ECO:0000313" key="3">
    <source>
        <dbReference type="Proteomes" id="UP001515480"/>
    </source>
</evidence>
<organism evidence="2 3">
    <name type="scientific">Prymnesium parvum</name>
    <name type="common">Toxic golden alga</name>
    <dbReference type="NCBI Taxonomy" id="97485"/>
    <lineage>
        <taxon>Eukaryota</taxon>
        <taxon>Haptista</taxon>
        <taxon>Haptophyta</taxon>
        <taxon>Prymnesiophyceae</taxon>
        <taxon>Prymnesiales</taxon>
        <taxon>Prymnesiaceae</taxon>
        <taxon>Prymnesium</taxon>
    </lineage>
</organism>
<feature type="transmembrane region" description="Helical" evidence="1">
    <location>
        <begin position="616"/>
        <end position="640"/>
    </location>
</feature>
<comment type="caution">
    <text evidence="2">The sequence shown here is derived from an EMBL/GenBank/DDBJ whole genome shotgun (WGS) entry which is preliminary data.</text>
</comment>
<accession>A0AB34JU89</accession>
<evidence type="ECO:0000256" key="1">
    <source>
        <dbReference type="SAM" id="Phobius"/>
    </source>
</evidence>
<dbReference type="Proteomes" id="UP001515480">
    <property type="component" value="Unassembled WGS sequence"/>
</dbReference>
<keyword evidence="1" id="KW-1133">Transmembrane helix</keyword>